<dbReference type="Proteomes" id="UP000824366">
    <property type="component" value="Chromosome"/>
</dbReference>
<dbReference type="InterPro" id="IPR031982">
    <property type="entry name" value="PilE-like"/>
</dbReference>
<dbReference type="InterPro" id="IPR045584">
    <property type="entry name" value="Pilin-like"/>
</dbReference>
<keyword evidence="1" id="KW-0812">Transmembrane</keyword>
<evidence type="ECO:0000256" key="1">
    <source>
        <dbReference type="SAM" id="Phobius"/>
    </source>
</evidence>
<dbReference type="NCBIfam" id="TIGR02532">
    <property type="entry name" value="IV_pilin_GFxxxE"/>
    <property type="match status" value="1"/>
</dbReference>
<reference evidence="2 3" key="1">
    <citation type="journal article" date="2021" name="Microbiol. Spectr.">
        <title>A Single Bacterium Capable of Oxidation and Reduction of Iron at Circumneutral pH.</title>
        <authorList>
            <person name="Kato S."/>
            <person name="Ohkuma M."/>
        </authorList>
    </citation>
    <scope>NUCLEOTIDE SEQUENCE [LARGE SCALE GENOMIC DNA]</scope>
    <source>
        <strain evidence="2 3">MIZ03</strain>
    </source>
</reference>
<dbReference type="PANTHER" id="PTHR30093">
    <property type="entry name" value="GENERAL SECRETION PATHWAY PROTEIN G"/>
    <property type="match status" value="1"/>
</dbReference>
<organism evidence="2 3">
    <name type="scientific">Rhodoferax lithotrophicus</name>
    <dbReference type="NCBI Taxonomy" id="2798804"/>
    <lineage>
        <taxon>Bacteria</taxon>
        <taxon>Pseudomonadati</taxon>
        <taxon>Pseudomonadota</taxon>
        <taxon>Betaproteobacteria</taxon>
        <taxon>Burkholderiales</taxon>
        <taxon>Comamonadaceae</taxon>
        <taxon>Rhodoferax</taxon>
    </lineage>
</organism>
<dbReference type="Pfam" id="PF16732">
    <property type="entry name" value="ComP_DUS"/>
    <property type="match status" value="1"/>
</dbReference>
<evidence type="ECO:0000313" key="2">
    <source>
        <dbReference type="EMBL" id="BCO26924.1"/>
    </source>
</evidence>
<dbReference type="Gene3D" id="3.30.700.10">
    <property type="entry name" value="Glycoprotein, Type 4 Pilin"/>
    <property type="match status" value="1"/>
</dbReference>
<dbReference type="EMBL" id="AP024238">
    <property type="protein sequence ID" value="BCO26924.1"/>
    <property type="molecule type" value="Genomic_DNA"/>
</dbReference>
<dbReference type="PROSITE" id="PS00409">
    <property type="entry name" value="PROKAR_NTER_METHYL"/>
    <property type="match status" value="1"/>
</dbReference>
<dbReference type="RefSeq" id="WP_276572422.1">
    <property type="nucleotide sequence ID" value="NZ_AP024238.1"/>
</dbReference>
<dbReference type="SUPFAM" id="SSF54523">
    <property type="entry name" value="Pili subunits"/>
    <property type="match status" value="1"/>
</dbReference>
<feature type="transmembrane region" description="Helical" evidence="1">
    <location>
        <begin position="20"/>
        <end position="41"/>
    </location>
</feature>
<dbReference type="Pfam" id="PF07963">
    <property type="entry name" value="N_methyl"/>
    <property type="match status" value="1"/>
</dbReference>
<keyword evidence="1" id="KW-1133">Transmembrane helix</keyword>
<keyword evidence="1" id="KW-0472">Membrane</keyword>
<proteinExistence type="predicted"/>
<name>A0ABN6D4L5_9BURK</name>
<dbReference type="PANTHER" id="PTHR30093:SF47">
    <property type="entry name" value="TYPE IV PILUS NON-CORE MINOR PILIN PILE"/>
    <property type="match status" value="1"/>
</dbReference>
<keyword evidence="3" id="KW-1185">Reference proteome</keyword>
<gene>
    <name evidence="2" type="ORF">MIZ03_1810</name>
</gene>
<sequence length="155" mass="16715">MKTHSPTGHQLGKGFTLIELMIVVAILGLLAAIAVPSYTSYIAKGRRADARVQLLQAAQFMERFYTANDRYDQDRAGNTVYSQIPGVLKKAPAEGTQMYELVEPTGSVVTASSYTLTMQPKSDAAMASDACGSFTITEQGVKGVTGTLSRDICWK</sequence>
<protein>
    <submittedName>
        <fullName evidence="2">Uncharacterized protein</fullName>
    </submittedName>
</protein>
<dbReference type="InterPro" id="IPR012902">
    <property type="entry name" value="N_methyl_site"/>
</dbReference>
<accession>A0ABN6D4L5</accession>
<evidence type="ECO:0000313" key="3">
    <source>
        <dbReference type="Proteomes" id="UP000824366"/>
    </source>
</evidence>